<evidence type="ECO:0000256" key="10">
    <source>
        <dbReference type="ARBA" id="ARBA00022679"/>
    </source>
</evidence>
<evidence type="ECO:0000256" key="8">
    <source>
        <dbReference type="ARBA" id="ARBA00022475"/>
    </source>
</evidence>
<evidence type="ECO:0000256" key="3">
    <source>
        <dbReference type="ARBA" id="ARBA00005119"/>
    </source>
</evidence>
<keyword evidence="15 19" id="KW-0472">Membrane</keyword>
<dbReference type="GO" id="GO:0004605">
    <property type="term" value="F:phosphatidate cytidylyltransferase activity"/>
    <property type="evidence" value="ECO:0007669"/>
    <property type="project" value="UniProtKB-EC"/>
</dbReference>
<comment type="caution">
    <text evidence="20">The sequence shown here is derived from an EMBL/GenBank/DDBJ whole genome shotgun (WGS) entry which is preliminary data.</text>
</comment>
<accession>A0A7V5LZU9</accession>
<name>A0A7V5LZU9_UNCAE</name>
<evidence type="ECO:0000256" key="12">
    <source>
        <dbReference type="ARBA" id="ARBA00022695"/>
    </source>
</evidence>
<comment type="pathway">
    <text evidence="3 18">Phospholipid metabolism; CDP-diacylglycerol biosynthesis; CDP-diacylglycerol from sn-glycerol 3-phosphate: step 3/3.</text>
</comment>
<dbReference type="UniPathway" id="UPA00557">
    <property type="reaction ID" value="UER00614"/>
</dbReference>
<feature type="transmembrane region" description="Helical" evidence="19">
    <location>
        <begin position="82"/>
        <end position="101"/>
    </location>
</feature>
<evidence type="ECO:0000256" key="18">
    <source>
        <dbReference type="RuleBase" id="RU003938"/>
    </source>
</evidence>
<dbReference type="PANTHER" id="PTHR46382:SF1">
    <property type="entry name" value="PHOSPHATIDATE CYTIDYLYLTRANSFERASE"/>
    <property type="match status" value="1"/>
</dbReference>
<evidence type="ECO:0000256" key="15">
    <source>
        <dbReference type="ARBA" id="ARBA00023136"/>
    </source>
</evidence>
<comment type="catalytic activity">
    <reaction evidence="1 18">
        <text>a 1,2-diacyl-sn-glycero-3-phosphate + CTP + H(+) = a CDP-1,2-diacyl-sn-glycerol + diphosphate</text>
        <dbReference type="Rhea" id="RHEA:16229"/>
        <dbReference type="ChEBI" id="CHEBI:15378"/>
        <dbReference type="ChEBI" id="CHEBI:33019"/>
        <dbReference type="ChEBI" id="CHEBI:37563"/>
        <dbReference type="ChEBI" id="CHEBI:58332"/>
        <dbReference type="ChEBI" id="CHEBI:58608"/>
        <dbReference type="EC" id="2.7.7.41"/>
    </reaction>
</comment>
<evidence type="ECO:0000256" key="1">
    <source>
        <dbReference type="ARBA" id="ARBA00001698"/>
    </source>
</evidence>
<reference evidence="20" key="1">
    <citation type="journal article" date="2020" name="mSystems">
        <title>Genome- and Community-Level Interaction Insights into Carbon Utilization and Element Cycling Functions of Hydrothermarchaeota in Hydrothermal Sediment.</title>
        <authorList>
            <person name="Zhou Z."/>
            <person name="Liu Y."/>
            <person name="Xu W."/>
            <person name="Pan J."/>
            <person name="Luo Z.H."/>
            <person name="Li M."/>
        </authorList>
    </citation>
    <scope>NUCLEOTIDE SEQUENCE [LARGE SCALE GENOMIC DNA]</scope>
    <source>
        <strain evidence="20">HyVt-92</strain>
    </source>
</reference>
<evidence type="ECO:0000256" key="13">
    <source>
        <dbReference type="ARBA" id="ARBA00022989"/>
    </source>
</evidence>
<sequence>MLLKRLLVAFVFIPVFIFLIFKGGYFFLALVCAVIGVGLFEFYQGAAKSQKDPPLKNSVILRNILLGLCIPVAVYFKGEGILPFVITLIIFIIFFSELLRFNPPHSELSVVLSLGGILYISYLFSYIIIIREIPQMGERLVITVLFATWMGDTGAFTVGSIFGKHKFFPVYSSQKSIEGFIGAIFFSLIAMFISTLWVHFPILHVIVLGIIAGVGGEMGDFFESMLKRGLGIKDFGRILPGHGGVLDRFDSLFFTVPCFFYYIKYIVGQVAG</sequence>
<protein>
    <recommendedName>
        <fullName evidence="7 18">Phosphatidate cytidylyltransferase</fullName>
        <ecNumber evidence="6 18">2.7.7.41</ecNumber>
    </recommendedName>
</protein>
<feature type="transmembrane region" description="Helical" evidence="19">
    <location>
        <begin position="175"/>
        <end position="196"/>
    </location>
</feature>
<evidence type="ECO:0000256" key="14">
    <source>
        <dbReference type="ARBA" id="ARBA00023098"/>
    </source>
</evidence>
<evidence type="ECO:0000256" key="11">
    <source>
        <dbReference type="ARBA" id="ARBA00022692"/>
    </source>
</evidence>
<keyword evidence="16" id="KW-0594">Phospholipid biosynthesis</keyword>
<dbReference type="GO" id="GO:0005886">
    <property type="term" value="C:plasma membrane"/>
    <property type="evidence" value="ECO:0007669"/>
    <property type="project" value="UniProtKB-SubCell"/>
</dbReference>
<keyword evidence="12 18" id="KW-0548">Nucleotidyltransferase</keyword>
<evidence type="ECO:0000256" key="9">
    <source>
        <dbReference type="ARBA" id="ARBA00022516"/>
    </source>
</evidence>
<evidence type="ECO:0000256" key="16">
    <source>
        <dbReference type="ARBA" id="ARBA00023209"/>
    </source>
</evidence>
<keyword evidence="11 18" id="KW-0812">Transmembrane</keyword>
<feature type="transmembrane region" description="Helical" evidence="19">
    <location>
        <begin position="6"/>
        <end position="39"/>
    </location>
</feature>
<evidence type="ECO:0000256" key="2">
    <source>
        <dbReference type="ARBA" id="ARBA00004651"/>
    </source>
</evidence>
<evidence type="ECO:0000256" key="17">
    <source>
        <dbReference type="ARBA" id="ARBA00023264"/>
    </source>
</evidence>
<proteinExistence type="inferred from homology"/>
<dbReference type="Proteomes" id="UP000886070">
    <property type="component" value="Unassembled WGS sequence"/>
</dbReference>
<dbReference type="EC" id="2.7.7.41" evidence="6 18"/>
<keyword evidence="14" id="KW-0443">Lipid metabolism</keyword>
<keyword evidence="10 18" id="KW-0808">Transferase</keyword>
<comment type="similarity">
    <text evidence="5 18">Belongs to the CDS family.</text>
</comment>
<dbReference type="EMBL" id="DRTT01000078">
    <property type="protein sequence ID" value="HHF98357.1"/>
    <property type="molecule type" value="Genomic_DNA"/>
</dbReference>
<evidence type="ECO:0000256" key="7">
    <source>
        <dbReference type="ARBA" id="ARBA00019373"/>
    </source>
</evidence>
<evidence type="ECO:0000256" key="6">
    <source>
        <dbReference type="ARBA" id="ARBA00012487"/>
    </source>
</evidence>
<comment type="subcellular location">
    <subcellularLocation>
        <location evidence="2">Cell membrane</location>
        <topology evidence="2">Multi-pass membrane protein</topology>
    </subcellularLocation>
</comment>
<evidence type="ECO:0000256" key="4">
    <source>
        <dbReference type="ARBA" id="ARBA00005189"/>
    </source>
</evidence>
<keyword evidence="8" id="KW-1003">Cell membrane</keyword>
<gene>
    <name evidence="20" type="ORF">ENL39_02595</name>
</gene>
<keyword evidence="9" id="KW-0444">Lipid biosynthesis</keyword>
<comment type="pathway">
    <text evidence="4">Lipid metabolism.</text>
</comment>
<dbReference type="Pfam" id="PF01148">
    <property type="entry name" value="CTP_transf_1"/>
    <property type="match status" value="1"/>
</dbReference>
<evidence type="ECO:0000256" key="5">
    <source>
        <dbReference type="ARBA" id="ARBA00010185"/>
    </source>
</evidence>
<evidence type="ECO:0000256" key="19">
    <source>
        <dbReference type="SAM" id="Phobius"/>
    </source>
</evidence>
<feature type="transmembrane region" description="Helical" evidence="19">
    <location>
        <begin position="202"/>
        <end position="222"/>
    </location>
</feature>
<feature type="transmembrane region" description="Helical" evidence="19">
    <location>
        <begin position="108"/>
        <end position="129"/>
    </location>
</feature>
<feature type="transmembrane region" description="Helical" evidence="19">
    <location>
        <begin position="59"/>
        <end position="76"/>
    </location>
</feature>
<dbReference type="AlphaFoldDB" id="A0A7V5LZU9"/>
<dbReference type="PROSITE" id="PS01315">
    <property type="entry name" value="CDS"/>
    <property type="match status" value="1"/>
</dbReference>
<dbReference type="GO" id="GO:0016024">
    <property type="term" value="P:CDP-diacylglycerol biosynthetic process"/>
    <property type="evidence" value="ECO:0007669"/>
    <property type="project" value="UniProtKB-UniPathway"/>
</dbReference>
<organism evidence="20">
    <name type="scientific">Aerophobetes bacterium</name>
    <dbReference type="NCBI Taxonomy" id="2030807"/>
    <lineage>
        <taxon>Bacteria</taxon>
        <taxon>Candidatus Aerophobota</taxon>
    </lineage>
</organism>
<dbReference type="PANTHER" id="PTHR46382">
    <property type="entry name" value="PHOSPHATIDATE CYTIDYLYLTRANSFERASE"/>
    <property type="match status" value="1"/>
</dbReference>
<keyword evidence="17" id="KW-1208">Phospholipid metabolism</keyword>
<keyword evidence="13 19" id="KW-1133">Transmembrane helix</keyword>
<feature type="transmembrane region" description="Helical" evidence="19">
    <location>
        <begin position="141"/>
        <end position="163"/>
    </location>
</feature>
<evidence type="ECO:0000313" key="20">
    <source>
        <dbReference type="EMBL" id="HHF98357.1"/>
    </source>
</evidence>
<dbReference type="InterPro" id="IPR000374">
    <property type="entry name" value="PC_trans"/>
</dbReference>